<evidence type="ECO:0000256" key="1">
    <source>
        <dbReference type="SAM" id="MobiDB-lite"/>
    </source>
</evidence>
<sequence>MNAPRRSRLVGIGLLALTFTVGMLAGAAGSRVLNAREPARAQAEQPKPGPHYLFDELDLQPGQRAAIEGIMSRRRVLMDSVWKEHGAPIRAAYDSTRAEIRTVLTPEQRAEYDALRARREQEREREKQAAPAARR</sequence>
<evidence type="ECO:0000313" key="2">
    <source>
        <dbReference type="EMBL" id="MBB6071048.1"/>
    </source>
</evidence>
<feature type="compositionally biased region" description="Basic and acidic residues" evidence="1">
    <location>
        <begin position="110"/>
        <end position="128"/>
    </location>
</feature>
<organism evidence="2 3">
    <name type="scientific">Longimicrobium terrae</name>
    <dbReference type="NCBI Taxonomy" id="1639882"/>
    <lineage>
        <taxon>Bacteria</taxon>
        <taxon>Pseudomonadati</taxon>
        <taxon>Gemmatimonadota</taxon>
        <taxon>Longimicrobiia</taxon>
        <taxon>Longimicrobiales</taxon>
        <taxon>Longimicrobiaceae</taxon>
        <taxon>Longimicrobium</taxon>
    </lineage>
</organism>
<accession>A0A841GZB4</accession>
<comment type="caution">
    <text evidence="2">The sequence shown here is derived from an EMBL/GenBank/DDBJ whole genome shotgun (WGS) entry which is preliminary data.</text>
</comment>
<dbReference type="AlphaFoldDB" id="A0A841GZB4"/>
<protein>
    <submittedName>
        <fullName evidence="2">Spy/CpxP family protein refolding chaperone</fullName>
    </submittedName>
</protein>
<name>A0A841GZB4_9BACT</name>
<feature type="region of interest" description="Disordered" evidence="1">
    <location>
        <begin position="110"/>
        <end position="135"/>
    </location>
</feature>
<evidence type="ECO:0000313" key="3">
    <source>
        <dbReference type="Proteomes" id="UP000582837"/>
    </source>
</evidence>
<dbReference type="EMBL" id="JACHIA010000006">
    <property type="protein sequence ID" value="MBB6071048.1"/>
    <property type="molecule type" value="Genomic_DNA"/>
</dbReference>
<gene>
    <name evidence="2" type="ORF">HNQ61_002670</name>
</gene>
<keyword evidence="3" id="KW-1185">Reference proteome</keyword>
<dbReference type="Proteomes" id="UP000582837">
    <property type="component" value="Unassembled WGS sequence"/>
</dbReference>
<proteinExistence type="predicted"/>
<dbReference type="RefSeq" id="WP_170033558.1">
    <property type="nucleotide sequence ID" value="NZ_JABDTL010000001.1"/>
</dbReference>
<reference evidence="2 3" key="1">
    <citation type="submission" date="2020-08" db="EMBL/GenBank/DDBJ databases">
        <title>Genomic Encyclopedia of Type Strains, Phase IV (KMG-IV): sequencing the most valuable type-strain genomes for metagenomic binning, comparative biology and taxonomic classification.</title>
        <authorList>
            <person name="Goeker M."/>
        </authorList>
    </citation>
    <scope>NUCLEOTIDE SEQUENCE [LARGE SCALE GENOMIC DNA]</scope>
    <source>
        <strain evidence="2 3">DSM 29007</strain>
    </source>
</reference>